<accession>A0A4Z2ENV5</accession>
<evidence type="ECO:0000313" key="2">
    <source>
        <dbReference type="Proteomes" id="UP000314294"/>
    </source>
</evidence>
<organism evidence="1 2">
    <name type="scientific">Liparis tanakae</name>
    <name type="common">Tanaka's snailfish</name>
    <dbReference type="NCBI Taxonomy" id="230148"/>
    <lineage>
        <taxon>Eukaryota</taxon>
        <taxon>Metazoa</taxon>
        <taxon>Chordata</taxon>
        <taxon>Craniata</taxon>
        <taxon>Vertebrata</taxon>
        <taxon>Euteleostomi</taxon>
        <taxon>Actinopterygii</taxon>
        <taxon>Neopterygii</taxon>
        <taxon>Teleostei</taxon>
        <taxon>Neoteleostei</taxon>
        <taxon>Acanthomorphata</taxon>
        <taxon>Eupercaria</taxon>
        <taxon>Perciformes</taxon>
        <taxon>Cottioidei</taxon>
        <taxon>Cottales</taxon>
        <taxon>Liparidae</taxon>
        <taxon>Liparis</taxon>
    </lineage>
</organism>
<gene>
    <name evidence="1" type="ORF">EYF80_059579</name>
</gene>
<reference evidence="1 2" key="1">
    <citation type="submission" date="2019-03" db="EMBL/GenBank/DDBJ databases">
        <title>First draft genome of Liparis tanakae, snailfish: a comprehensive survey of snailfish specific genes.</title>
        <authorList>
            <person name="Kim W."/>
            <person name="Song I."/>
            <person name="Jeong J.-H."/>
            <person name="Kim D."/>
            <person name="Kim S."/>
            <person name="Ryu S."/>
            <person name="Song J.Y."/>
            <person name="Lee S.K."/>
        </authorList>
    </citation>
    <scope>NUCLEOTIDE SEQUENCE [LARGE SCALE GENOMIC DNA]</scope>
    <source>
        <tissue evidence="1">Muscle</tissue>
    </source>
</reference>
<dbReference type="Proteomes" id="UP000314294">
    <property type="component" value="Unassembled WGS sequence"/>
</dbReference>
<evidence type="ECO:0000313" key="1">
    <source>
        <dbReference type="EMBL" id="TNN30270.1"/>
    </source>
</evidence>
<dbReference type="EMBL" id="SRLO01004687">
    <property type="protein sequence ID" value="TNN30270.1"/>
    <property type="molecule type" value="Genomic_DNA"/>
</dbReference>
<protein>
    <submittedName>
        <fullName evidence="1">Uncharacterized protein</fullName>
    </submittedName>
</protein>
<sequence length="65" mass="7328">MVDDKQSKTLISTEDRGPHQRGVARVVFVDWTRSRGVHVAEQTLDLPQRDSASSVRHLKNKGEVC</sequence>
<keyword evidence="2" id="KW-1185">Reference proteome</keyword>
<dbReference type="AlphaFoldDB" id="A0A4Z2ENV5"/>
<proteinExistence type="predicted"/>
<name>A0A4Z2ENV5_9TELE</name>
<comment type="caution">
    <text evidence="1">The sequence shown here is derived from an EMBL/GenBank/DDBJ whole genome shotgun (WGS) entry which is preliminary data.</text>
</comment>